<evidence type="ECO:0000256" key="1">
    <source>
        <dbReference type="SAM" id="SignalP"/>
    </source>
</evidence>
<gene>
    <name evidence="3" type="ORF">AIOL_000326</name>
</gene>
<name>A0A0J9H3G0_9RHOB</name>
<dbReference type="InterPro" id="IPR036365">
    <property type="entry name" value="PGBD-like_sf"/>
</dbReference>
<feature type="domain" description="Peptidoglycan binding-like" evidence="2">
    <location>
        <begin position="489"/>
        <end position="537"/>
    </location>
</feature>
<sequence length="545" mass="60196">MSRMLRAWIAAFVLAWPGVASAEDVAIIIANQFYEDYPRVLEAGQARTLEGDLREAGFSVDVISNTRKTASIQEADALWQRMEAADRLVIVIAGHIVDGAGQNWLLHVDAGPVNGLLIGREALPLEPFLALAGQRPGDAIVAIAEAPRPAVDALGARSGFRERGVANGLTVIAGPPGPVARAIREDILQPGRSIAGARDRASNGVRFMGYVPRNKAFVDGGGDSPELLAQIEMLAWRDAQAQDTLEAYRAFIRRFRDGPYTQEALRRERELSLTPQERAQRAEAALGLTRQQRAAVQRQLTLLGFDTRGIDGVFGRNSRTAISRWQGSVGQPRMGFLTGNQVTQIEASAAVRAEELRLEAEQRRREAEERDRLYWNQTGASGDEAGLRAYLENYPDGIHSDEARRRLAAIERDSRRLAEAQEREAWNQATIFNTVEAYRAYLDAYPRGLFAGEANARIQAMAQPETPRDVIEAAAAEEKRLRLNLVTRQLIERQLNALNMEPGRADGKFDKQTRKALRNFQRAAGLAVTGYVTRETTIRLLASAL</sequence>
<dbReference type="STRING" id="1675527.AIOL_000326"/>
<dbReference type="Proteomes" id="UP000037178">
    <property type="component" value="Unassembled WGS sequence"/>
</dbReference>
<feature type="chain" id="PRO_5005320179" description="Peptidoglycan binding-like domain-containing protein" evidence="1">
    <location>
        <begin position="23"/>
        <end position="545"/>
    </location>
</feature>
<dbReference type="AlphaFoldDB" id="A0A0J9H3G0"/>
<dbReference type="SUPFAM" id="SSF47090">
    <property type="entry name" value="PGBD-like"/>
    <property type="match status" value="2"/>
</dbReference>
<keyword evidence="4" id="KW-1185">Reference proteome</keyword>
<dbReference type="RefSeq" id="WP_053101147.1">
    <property type="nucleotide sequence ID" value="NZ_LFTY01000001.1"/>
</dbReference>
<organism evidence="3 4">
    <name type="scientific">Candidatus Rhodobacter oscarellae</name>
    <dbReference type="NCBI Taxonomy" id="1675527"/>
    <lineage>
        <taxon>Bacteria</taxon>
        <taxon>Pseudomonadati</taxon>
        <taxon>Pseudomonadota</taxon>
        <taxon>Alphaproteobacteria</taxon>
        <taxon>Rhodobacterales</taxon>
        <taxon>Rhodobacter group</taxon>
        <taxon>Rhodobacter</taxon>
    </lineage>
</organism>
<comment type="caution">
    <text evidence="3">The sequence shown here is derived from an EMBL/GenBank/DDBJ whole genome shotgun (WGS) entry which is preliminary data.</text>
</comment>
<feature type="signal peptide" evidence="1">
    <location>
        <begin position="1"/>
        <end position="22"/>
    </location>
</feature>
<dbReference type="Pfam" id="PF01471">
    <property type="entry name" value="PG_binding_1"/>
    <property type="match status" value="2"/>
</dbReference>
<dbReference type="EMBL" id="LFTY01000001">
    <property type="protein sequence ID" value="KMW60173.1"/>
    <property type="molecule type" value="Genomic_DNA"/>
</dbReference>
<proteinExistence type="predicted"/>
<evidence type="ECO:0000259" key="2">
    <source>
        <dbReference type="Pfam" id="PF01471"/>
    </source>
</evidence>
<dbReference type="PATRIC" id="fig|1675527.3.peg.373"/>
<dbReference type="OrthoDB" id="8092964at2"/>
<dbReference type="Gene3D" id="1.10.101.10">
    <property type="entry name" value="PGBD-like superfamily/PGBD"/>
    <property type="match status" value="2"/>
</dbReference>
<dbReference type="Gene3D" id="3.40.50.1460">
    <property type="match status" value="1"/>
</dbReference>
<keyword evidence="1" id="KW-0732">Signal</keyword>
<dbReference type="InterPro" id="IPR002477">
    <property type="entry name" value="Peptidoglycan-bd-like"/>
</dbReference>
<accession>A0A0J9H3G0</accession>
<feature type="domain" description="Peptidoglycan binding-like" evidence="2">
    <location>
        <begin position="290"/>
        <end position="331"/>
    </location>
</feature>
<evidence type="ECO:0000313" key="3">
    <source>
        <dbReference type="EMBL" id="KMW60173.1"/>
    </source>
</evidence>
<evidence type="ECO:0000313" key="4">
    <source>
        <dbReference type="Proteomes" id="UP000037178"/>
    </source>
</evidence>
<reference evidence="3 4" key="1">
    <citation type="submission" date="2015-06" db="EMBL/GenBank/DDBJ databases">
        <title>Draft genome sequence of an Alphaproteobacteria species associated to the Mediterranean sponge Oscarella lobularis.</title>
        <authorList>
            <person name="Jourda C."/>
            <person name="Santini S."/>
            <person name="Claverie J.-M."/>
        </authorList>
    </citation>
    <scope>NUCLEOTIDE SEQUENCE [LARGE SCALE GENOMIC DNA]</scope>
    <source>
        <strain evidence="3">IGS</strain>
    </source>
</reference>
<dbReference type="InterPro" id="IPR036366">
    <property type="entry name" value="PGBDSf"/>
</dbReference>
<protein>
    <recommendedName>
        <fullName evidence="2">Peptidoglycan binding-like domain-containing protein</fullName>
    </recommendedName>
</protein>